<evidence type="ECO:0000313" key="3">
    <source>
        <dbReference type="Proteomes" id="UP000196531"/>
    </source>
</evidence>
<dbReference type="Gene3D" id="3.40.50.150">
    <property type="entry name" value="Vaccinia Virus protein VP39"/>
    <property type="match status" value="1"/>
</dbReference>
<sequence>MTSTWKDYYDKVSKRSTHPILKIALGHSTKIGKAYDLGAGAGVDTKHLIENDWKVVAIDKEKSSAKYIKALIPSHKNLKVKTKGFEELKLTKSDLIFGSASFPFCHPLDFNKFWNDMSSSLKKGGILAGNLFGHNDTWAKSFKDRMSFQNHKQISKLFNGFDILFFDELEEDRPTAMGREKHWHIYSFVLRKL</sequence>
<reference evidence="3" key="1">
    <citation type="journal article" date="2017" name="Proc. Natl. Acad. Sci. U.S.A.">
        <title>Simulation of Deepwater Horizon oil plume reveals substrate specialization within a complex community of hydrocarbon-degraders.</title>
        <authorList>
            <person name="Hu P."/>
            <person name="Dubinsky E.A."/>
            <person name="Probst A.J."/>
            <person name="Wang J."/>
            <person name="Sieber C.M.K."/>
            <person name="Tom L.M."/>
            <person name="Gardinali P."/>
            <person name="Banfield J.F."/>
            <person name="Atlas R.M."/>
            <person name="Andersen G.L."/>
        </authorList>
    </citation>
    <scope>NUCLEOTIDE SEQUENCE [LARGE SCALE GENOMIC DNA]</scope>
</reference>
<accession>A0A1Y5F8H1</accession>
<name>A0A1Y5F8H1_9BACT</name>
<dbReference type="Proteomes" id="UP000196531">
    <property type="component" value="Unassembled WGS sequence"/>
</dbReference>
<dbReference type="InterPro" id="IPR029063">
    <property type="entry name" value="SAM-dependent_MTases_sf"/>
</dbReference>
<dbReference type="InterPro" id="IPR041698">
    <property type="entry name" value="Methyltransf_25"/>
</dbReference>
<dbReference type="SUPFAM" id="SSF53335">
    <property type="entry name" value="S-adenosyl-L-methionine-dependent methyltransferases"/>
    <property type="match status" value="1"/>
</dbReference>
<gene>
    <name evidence="2" type="ORF">A9Q84_18525</name>
</gene>
<dbReference type="AlphaFoldDB" id="A0A1Y5F8H1"/>
<dbReference type="Pfam" id="PF13649">
    <property type="entry name" value="Methyltransf_25"/>
    <property type="match status" value="1"/>
</dbReference>
<evidence type="ECO:0000259" key="1">
    <source>
        <dbReference type="Pfam" id="PF13649"/>
    </source>
</evidence>
<organism evidence="2 3">
    <name type="scientific">Halobacteriovorax marinus</name>
    <dbReference type="NCBI Taxonomy" id="97084"/>
    <lineage>
        <taxon>Bacteria</taxon>
        <taxon>Pseudomonadati</taxon>
        <taxon>Bdellovibrionota</taxon>
        <taxon>Bacteriovoracia</taxon>
        <taxon>Bacteriovoracales</taxon>
        <taxon>Halobacteriovoraceae</taxon>
        <taxon>Halobacteriovorax</taxon>
    </lineage>
</organism>
<evidence type="ECO:0000313" key="2">
    <source>
        <dbReference type="EMBL" id="OUR93470.1"/>
    </source>
</evidence>
<comment type="caution">
    <text evidence="2">The sequence shown here is derived from an EMBL/GenBank/DDBJ whole genome shotgun (WGS) entry which is preliminary data.</text>
</comment>
<dbReference type="CDD" id="cd02440">
    <property type="entry name" value="AdoMet_MTases"/>
    <property type="match status" value="1"/>
</dbReference>
<feature type="domain" description="Methyltransferase" evidence="1">
    <location>
        <begin position="36"/>
        <end position="125"/>
    </location>
</feature>
<proteinExistence type="predicted"/>
<protein>
    <recommendedName>
        <fullName evidence="1">Methyltransferase domain-containing protein</fullName>
    </recommendedName>
</protein>
<dbReference type="EMBL" id="MAAO01000015">
    <property type="protein sequence ID" value="OUR93470.1"/>
    <property type="molecule type" value="Genomic_DNA"/>
</dbReference>